<name>A0AAN7YFT5_9PEZI</name>
<dbReference type="Proteomes" id="UP001310890">
    <property type="component" value="Unassembled WGS sequence"/>
</dbReference>
<evidence type="ECO:0000256" key="1">
    <source>
        <dbReference type="SAM" id="MobiDB-lite"/>
    </source>
</evidence>
<protein>
    <submittedName>
        <fullName evidence="2">Uncharacterized protein</fullName>
    </submittedName>
</protein>
<dbReference type="AlphaFoldDB" id="A0AAN7YFT5"/>
<comment type="caution">
    <text evidence="2">The sequence shown here is derived from an EMBL/GenBank/DDBJ whole genome shotgun (WGS) entry which is preliminary data.</text>
</comment>
<sequence length="237" mass="26204">MLGRMTSTEYIQSLERKVGELESLLGLSSIPSRSQSTSQSQSQSQSTAPEENEPFASDVEEDSSDDVIETIVEVGKESMDCTPTNDKRPSQRSLDPSDFGGLSLLRRVHKLCKHVSGIQQDSSCNLPDDDLSSAFEVAPPETDSSISWEASALLPRRETVDQCIEIVLHEACCNMQFLDREQLRATADEVFEHAEAEETAYPRKSLALIYAVVGLSRLLHPLEPRTPGNEHNKKLNG</sequence>
<dbReference type="EMBL" id="JAVRRL010000170">
    <property type="protein sequence ID" value="KAK5105682.1"/>
    <property type="molecule type" value="Genomic_DNA"/>
</dbReference>
<accession>A0AAN7YFT5</accession>
<feature type="compositionally biased region" description="Acidic residues" evidence="1">
    <location>
        <begin position="50"/>
        <end position="68"/>
    </location>
</feature>
<proteinExistence type="predicted"/>
<evidence type="ECO:0000313" key="3">
    <source>
        <dbReference type="Proteomes" id="UP001310890"/>
    </source>
</evidence>
<feature type="region of interest" description="Disordered" evidence="1">
    <location>
        <begin position="29"/>
        <end position="98"/>
    </location>
</feature>
<organism evidence="2 3">
    <name type="scientific">Meristemomyces frigidus</name>
    <dbReference type="NCBI Taxonomy" id="1508187"/>
    <lineage>
        <taxon>Eukaryota</taxon>
        <taxon>Fungi</taxon>
        <taxon>Dikarya</taxon>
        <taxon>Ascomycota</taxon>
        <taxon>Pezizomycotina</taxon>
        <taxon>Dothideomycetes</taxon>
        <taxon>Dothideomycetidae</taxon>
        <taxon>Mycosphaerellales</taxon>
        <taxon>Teratosphaeriaceae</taxon>
        <taxon>Meristemomyces</taxon>
    </lineage>
</organism>
<gene>
    <name evidence="2" type="ORF">LTR62_002494</name>
</gene>
<feature type="compositionally biased region" description="Low complexity" evidence="1">
    <location>
        <begin position="29"/>
        <end position="46"/>
    </location>
</feature>
<reference evidence="2" key="1">
    <citation type="submission" date="2023-08" db="EMBL/GenBank/DDBJ databases">
        <title>Black Yeasts Isolated from many extreme environments.</title>
        <authorList>
            <person name="Coleine C."/>
            <person name="Stajich J.E."/>
            <person name="Selbmann L."/>
        </authorList>
    </citation>
    <scope>NUCLEOTIDE SEQUENCE</scope>
    <source>
        <strain evidence="2">CCFEE 5401</strain>
    </source>
</reference>
<evidence type="ECO:0000313" key="2">
    <source>
        <dbReference type="EMBL" id="KAK5105682.1"/>
    </source>
</evidence>
<feature type="compositionally biased region" description="Basic and acidic residues" evidence="1">
    <location>
        <begin position="74"/>
        <end position="89"/>
    </location>
</feature>